<keyword evidence="2" id="KW-1185">Reference proteome</keyword>
<evidence type="ECO:0000313" key="1">
    <source>
        <dbReference type="EMBL" id="MBD3109529.1"/>
    </source>
</evidence>
<gene>
    <name evidence="1" type="ORF">IEO70_14365</name>
</gene>
<reference evidence="1" key="1">
    <citation type="submission" date="2020-09" db="EMBL/GenBank/DDBJ databases">
        <title>Bacillus faecalis sp. nov., a moderately halophilic bacterium isolated from cow faeces.</title>
        <authorList>
            <person name="Jiang L."/>
            <person name="Lee J."/>
        </authorList>
    </citation>
    <scope>NUCLEOTIDE SEQUENCE</scope>
    <source>
        <strain evidence="1">AGMB 02131</strain>
    </source>
</reference>
<dbReference type="RefSeq" id="WP_190999067.1">
    <property type="nucleotide sequence ID" value="NZ_JACXSI010000036.1"/>
</dbReference>
<dbReference type="EMBL" id="JACXSI010000036">
    <property type="protein sequence ID" value="MBD3109529.1"/>
    <property type="molecule type" value="Genomic_DNA"/>
</dbReference>
<name>A0A927D1X3_9BACI</name>
<dbReference type="AlphaFoldDB" id="A0A927D1X3"/>
<organism evidence="1 2">
    <name type="scientific">Peribacillus faecalis</name>
    <dbReference type="NCBI Taxonomy" id="2772559"/>
    <lineage>
        <taxon>Bacteria</taxon>
        <taxon>Bacillati</taxon>
        <taxon>Bacillota</taxon>
        <taxon>Bacilli</taxon>
        <taxon>Bacillales</taxon>
        <taxon>Bacillaceae</taxon>
        <taxon>Peribacillus</taxon>
    </lineage>
</organism>
<dbReference type="InterPro" id="IPR025435">
    <property type="entry name" value="YfhD-like"/>
</dbReference>
<dbReference type="Proteomes" id="UP000602076">
    <property type="component" value="Unassembled WGS sequence"/>
</dbReference>
<protein>
    <submittedName>
        <fullName evidence="1">YfhD family protein</fullName>
    </submittedName>
</protein>
<dbReference type="Pfam" id="PF14151">
    <property type="entry name" value="YfhD"/>
    <property type="match status" value="1"/>
</dbReference>
<comment type="caution">
    <text evidence="1">The sequence shown here is derived from an EMBL/GenBank/DDBJ whole genome shotgun (WGS) entry which is preliminary data.</text>
</comment>
<evidence type="ECO:0000313" key="2">
    <source>
        <dbReference type="Proteomes" id="UP000602076"/>
    </source>
</evidence>
<accession>A0A927D1X3</accession>
<sequence>MGKQNQNENYDEIVEQYKAFQTDGVDVDFEIGKADQDDLEALARSEAADERAKNRKQH</sequence>
<proteinExistence type="predicted"/>